<dbReference type="Proteomes" id="UP000092403">
    <property type="component" value="Unassembled WGS sequence"/>
</dbReference>
<dbReference type="Proteomes" id="UP000092401">
    <property type="component" value="Unassembled WGS sequence"/>
</dbReference>
<dbReference type="PANTHER" id="PTHR21716">
    <property type="entry name" value="TRANSMEMBRANE PROTEIN"/>
    <property type="match status" value="1"/>
</dbReference>
<reference evidence="10 11" key="1">
    <citation type="journal article" date="2016" name="ISME J.">
        <title>Chasing the elusive Euryarchaeota class WSA2: genomes reveal a uniquely fastidious methyl-reducing methanogen.</title>
        <authorList>
            <person name="Nobu M.K."/>
            <person name="Narihiro T."/>
            <person name="Kuroda K."/>
            <person name="Mei R."/>
            <person name="Liu W.T."/>
        </authorList>
    </citation>
    <scope>NUCLEOTIDE SEQUENCE [LARGE SCALE GENOMIC DNA]</scope>
    <source>
        <strain evidence="7">B03fssc0709_Meth_Bin005</strain>
        <strain evidence="8">B15fssc0709_Meth_Bin003</strain>
        <strain evidence="9">BMIXfssc0709_Meth_Bin006</strain>
    </source>
</reference>
<feature type="transmembrane region" description="Helical" evidence="6">
    <location>
        <begin position="219"/>
        <end position="249"/>
    </location>
</feature>
<dbReference type="PANTHER" id="PTHR21716:SF4">
    <property type="entry name" value="TRANSMEMBRANE PROTEIN 245"/>
    <property type="match status" value="1"/>
</dbReference>
<evidence type="ECO:0000256" key="1">
    <source>
        <dbReference type="ARBA" id="ARBA00004141"/>
    </source>
</evidence>
<evidence type="ECO:0000313" key="10">
    <source>
        <dbReference type="Proteomes" id="UP000091929"/>
    </source>
</evidence>
<dbReference type="AlphaFoldDB" id="A0A150IMQ8"/>
<evidence type="ECO:0000313" key="8">
    <source>
        <dbReference type="EMBL" id="KYC48412.1"/>
    </source>
</evidence>
<dbReference type="GO" id="GO:0016020">
    <property type="term" value="C:membrane"/>
    <property type="evidence" value="ECO:0007669"/>
    <property type="project" value="UniProtKB-SubCell"/>
</dbReference>
<accession>A0A150IMQ8</accession>
<dbReference type="Pfam" id="PF01594">
    <property type="entry name" value="AI-2E_transport"/>
    <property type="match status" value="1"/>
</dbReference>
<dbReference type="InterPro" id="IPR002549">
    <property type="entry name" value="AI-2E-like"/>
</dbReference>
<feature type="transmembrane region" description="Helical" evidence="6">
    <location>
        <begin position="90"/>
        <end position="108"/>
    </location>
</feature>
<dbReference type="Proteomes" id="UP000091929">
    <property type="component" value="Unassembled WGS sequence"/>
</dbReference>
<evidence type="ECO:0000313" key="11">
    <source>
        <dbReference type="Proteomes" id="UP000092401"/>
    </source>
</evidence>
<dbReference type="EMBL" id="LNGF01000005">
    <property type="protein sequence ID" value="KYC48412.1"/>
    <property type="molecule type" value="Genomic_DNA"/>
</dbReference>
<feature type="transmembrane region" description="Helical" evidence="6">
    <location>
        <begin position="58"/>
        <end position="78"/>
    </location>
</feature>
<feature type="transmembrane region" description="Helical" evidence="6">
    <location>
        <begin position="289"/>
        <end position="309"/>
    </location>
</feature>
<name>A0A150IMQ8_9EURY</name>
<sequence length="337" mass="38022">MDRISYTKIVMSVLIILLGVYLVYPVIPGLIGGFVFAYTFLPVYHKVFNKLKRNNLSAAITTLFVSAPLLVTLLYIFLKALDELDIVIEILRTHSYISILKIFGINFTESPFYEFMLEAFPQIVDITVLFSKTLSQIPLTLLNMVILILSLYYFLAEREHIERFITKVLPPSYHKDLLEILQPTKKVIDGLIYGNIMSAMITGLLAIIGFAVLGIPYSFLLGLLVGLASLLPIIGPWTVFVPLGAYYLFIGNYLKGAALLIYGIVLLGILYNIHIYPKFPEKEYQLHPFIVLIGFFGGFYMFGPIGLLYGPIIIGLLKGVAEGVVKETTQKRRFFRL</sequence>
<proteinExistence type="inferred from homology"/>
<feature type="transmembrane region" description="Helical" evidence="6">
    <location>
        <begin position="137"/>
        <end position="155"/>
    </location>
</feature>
<dbReference type="EMBL" id="LNGE01000003">
    <property type="protein sequence ID" value="KYC46202.1"/>
    <property type="molecule type" value="Genomic_DNA"/>
</dbReference>
<accession>A0A150J1F9</accession>
<accession>A0A150ITZ0</accession>
<feature type="transmembrane region" description="Helical" evidence="6">
    <location>
        <begin position="12"/>
        <end position="38"/>
    </location>
</feature>
<comment type="caution">
    <text evidence="7">The sequence shown here is derived from an EMBL/GenBank/DDBJ whole genome shotgun (WGS) entry which is preliminary data.</text>
</comment>
<comment type="subcellular location">
    <subcellularLocation>
        <location evidence="1">Membrane</location>
        <topology evidence="1">Multi-pass membrane protein</topology>
    </subcellularLocation>
</comment>
<gene>
    <name evidence="7" type="ORF">APG10_00205</name>
    <name evidence="8" type="ORF">APG11_00325</name>
    <name evidence="9" type="ORF">APG12_00361</name>
</gene>
<dbReference type="EMBL" id="LNJC01000004">
    <property type="protein sequence ID" value="KYC51076.1"/>
    <property type="molecule type" value="Genomic_DNA"/>
</dbReference>
<organism evidence="7 11">
    <name type="scientific">Candidatus Methanofastidiosum methylothiophilum</name>
    <dbReference type="NCBI Taxonomy" id="1705564"/>
    <lineage>
        <taxon>Archaea</taxon>
        <taxon>Methanobacteriati</taxon>
        <taxon>Methanobacteriota</taxon>
        <taxon>Stenosarchaea group</taxon>
        <taxon>Candidatus Methanofastidiosia</taxon>
        <taxon>Candidatus Methanofastidiosales</taxon>
        <taxon>Candidatus Methanofastidiosaceae</taxon>
        <taxon>Candidatus Methanofastidiosum</taxon>
    </lineage>
</organism>
<evidence type="ECO:0000313" key="7">
    <source>
        <dbReference type="EMBL" id="KYC46202.1"/>
    </source>
</evidence>
<evidence type="ECO:0000256" key="2">
    <source>
        <dbReference type="ARBA" id="ARBA00009773"/>
    </source>
</evidence>
<evidence type="ECO:0000256" key="4">
    <source>
        <dbReference type="ARBA" id="ARBA00022989"/>
    </source>
</evidence>
<feature type="transmembrane region" description="Helical" evidence="6">
    <location>
        <begin position="191"/>
        <end position="213"/>
    </location>
</feature>
<evidence type="ECO:0000256" key="3">
    <source>
        <dbReference type="ARBA" id="ARBA00022692"/>
    </source>
</evidence>
<evidence type="ECO:0000313" key="9">
    <source>
        <dbReference type="EMBL" id="KYC51076.1"/>
    </source>
</evidence>
<keyword evidence="4 6" id="KW-1133">Transmembrane helix</keyword>
<protein>
    <submittedName>
        <fullName evidence="7">Putative inner membrane protein</fullName>
    </submittedName>
</protein>
<comment type="similarity">
    <text evidence="2">Belongs to the autoinducer-2 exporter (AI-2E) (TC 2.A.86) family.</text>
</comment>
<keyword evidence="5 6" id="KW-0472">Membrane</keyword>
<keyword evidence="3 6" id="KW-0812">Transmembrane</keyword>
<evidence type="ECO:0000256" key="6">
    <source>
        <dbReference type="SAM" id="Phobius"/>
    </source>
</evidence>
<evidence type="ECO:0000256" key="5">
    <source>
        <dbReference type="ARBA" id="ARBA00023136"/>
    </source>
</evidence>
<feature type="transmembrane region" description="Helical" evidence="6">
    <location>
        <begin position="256"/>
        <end position="277"/>
    </location>
</feature>